<name>A0A0N7KFW6_ORYSJ</name>
<dbReference type="InterPro" id="IPR006957">
    <property type="entry name" value="EIN3"/>
</dbReference>
<organism evidence="3 4">
    <name type="scientific">Oryza sativa subsp. japonica</name>
    <name type="common">Rice</name>
    <dbReference type="NCBI Taxonomy" id="39947"/>
    <lineage>
        <taxon>Eukaryota</taxon>
        <taxon>Viridiplantae</taxon>
        <taxon>Streptophyta</taxon>
        <taxon>Embryophyta</taxon>
        <taxon>Tracheophyta</taxon>
        <taxon>Spermatophyta</taxon>
        <taxon>Magnoliopsida</taxon>
        <taxon>Liliopsida</taxon>
        <taxon>Poales</taxon>
        <taxon>Poaceae</taxon>
        <taxon>BOP clade</taxon>
        <taxon>Oryzoideae</taxon>
        <taxon>Oryzeae</taxon>
        <taxon>Oryzinae</taxon>
        <taxon>Oryza</taxon>
        <taxon>Oryza sativa</taxon>
    </lineage>
</organism>
<feature type="domain" description="Ethylene insensitive 3-like DNA-binding" evidence="2">
    <location>
        <begin position="1"/>
        <end position="64"/>
    </location>
</feature>
<feature type="compositionally biased region" description="Basic residues" evidence="1">
    <location>
        <begin position="164"/>
        <end position="177"/>
    </location>
</feature>
<protein>
    <submittedName>
        <fullName evidence="3">Os02g0689132 protein</fullName>
    </submittedName>
</protein>
<evidence type="ECO:0000313" key="3">
    <source>
        <dbReference type="EMBL" id="BAS80361.1"/>
    </source>
</evidence>
<reference evidence="3 4" key="2">
    <citation type="journal article" date="2013" name="Plant Cell Physiol.">
        <title>Rice Annotation Project Database (RAP-DB): an integrative and interactive database for rice genomics.</title>
        <authorList>
            <person name="Sakai H."/>
            <person name="Lee S.S."/>
            <person name="Tanaka T."/>
            <person name="Numa H."/>
            <person name="Kim J."/>
            <person name="Kawahara Y."/>
            <person name="Wakimoto H."/>
            <person name="Yang C.C."/>
            <person name="Iwamoto M."/>
            <person name="Abe T."/>
            <person name="Yamada Y."/>
            <person name="Muto A."/>
            <person name="Inokuchi H."/>
            <person name="Ikemura T."/>
            <person name="Matsumoto T."/>
            <person name="Sasaki T."/>
            <person name="Itoh T."/>
        </authorList>
    </citation>
    <scope>NUCLEOTIDE SEQUENCE [LARGE SCALE GENOMIC DNA]</scope>
    <source>
        <strain evidence="4">cv. Nipponbare</strain>
    </source>
</reference>
<evidence type="ECO:0000259" key="2">
    <source>
        <dbReference type="Pfam" id="PF04873"/>
    </source>
</evidence>
<reference evidence="3 4" key="3">
    <citation type="journal article" date="2013" name="Rice">
        <title>Improvement of the Oryza sativa Nipponbare reference genome using next generation sequence and optical map data.</title>
        <authorList>
            <person name="Kawahara Y."/>
            <person name="de la Bastide M."/>
            <person name="Hamilton J.P."/>
            <person name="Kanamori H."/>
            <person name="McCombie W.R."/>
            <person name="Ouyang S."/>
            <person name="Schwartz D.C."/>
            <person name="Tanaka T."/>
            <person name="Wu J."/>
            <person name="Zhou S."/>
            <person name="Childs K.L."/>
            <person name="Davidson R.M."/>
            <person name="Lin H."/>
            <person name="Quesada-Ocampo L."/>
            <person name="Vaillancourt B."/>
            <person name="Sakai H."/>
            <person name="Lee S.S."/>
            <person name="Kim J."/>
            <person name="Numa H."/>
            <person name="Itoh T."/>
            <person name="Buell C.R."/>
            <person name="Matsumoto T."/>
        </authorList>
    </citation>
    <scope>NUCLEOTIDE SEQUENCE [LARGE SCALE GENOMIC DNA]</scope>
    <source>
        <strain evidence="4">cv. Nipponbare</strain>
    </source>
</reference>
<dbReference type="Pfam" id="PF04873">
    <property type="entry name" value="EIN3_DNA-bd"/>
    <property type="match status" value="1"/>
</dbReference>
<dbReference type="STRING" id="39947.A0A0N7KFW6"/>
<dbReference type="InterPro" id="IPR047091">
    <property type="entry name" value="EIN3-like_DNA-bd"/>
</dbReference>
<dbReference type="Gramene" id="Os02t0689132-00">
    <property type="protein sequence ID" value="Os02t0689132-00"/>
    <property type="gene ID" value="Os02g0689132"/>
</dbReference>
<dbReference type="EMBL" id="AP014958">
    <property type="protein sequence ID" value="BAS80361.1"/>
    <property type="molecule type" value="Genomic_DNA"/>
</dbReference>
<sequence>MLKMMEVCNAQGFVYGIIPEKGKPVSSASDNLRSWWKEKVRFDRNGPAAIVKYQADNLLATMPCRGATATSAAPRRQGRTSCTSCRTPRWVRCSRRSCSTATRRSAAFCLRRACRRRGGRRGQAWWPESVVPSPSRPPPPFPPSSTPPSDLDGILAMGGDGILSRRRRRAPLPLRHA</sequence>
<reference evidence="4" key="1">
    <citation type="journal article" date="2005" name="Nature">
        <title>The map-based sequence of the rice genome.</title>
        <authorList>
            <consortium name="International rice genome sequencing project (IRGSP)"/>
            <person name="Matsumoto T."/>
            <person name="Wu J."/>
            <person name="Kanamori H."/>
            <person name="Katayose Y."/>
            <person name="Fujisawa M."/>
            <person name="Namiki N."/>
            <person name="Mizuno H."/>
            <person name="Yamamoto K."/>
            <person name="Antonio B.A."/>
            <person name="Baba T."/>
            <person name="Sakata K."/>
            <person name="Nagamura Y."/>
            <person name="Aoki H."/>
            <person name="Arikawa K."/>
            <person name="Arita K."/>
            <person name="Bito T."/>
            <person name="Chiden Y."/>
            <person name="Fujitsuka N."/>
            <person name="Fukunaka R."/>
            <person name="Hamada M."/>
            <person name="Harada C."/>
            <person name="Hayashi A."/>
            <person name="Hijishita S."/>
            <person name="Honda M."/>
            <person name="Hosokawa S."/>
            <person name="Ichikawa Y."/>
            <person name="Idonuma A."/>
            <person name="Iijima M."/>
            <person name="Ikeda M."/>
            <person name="Ikeno M."/>
            <person name="Ito K."/>
            <person name="Ito S."/>
            <person name="Ito T."/>
            <person name="Ito Y."/>
            <person name="Ito Y."/>
            <person name="Iwabuchi A."/>
            <person name="Kamiya K."/>
            <person name="Karasawa W."/>
            <person name="Kurita K."/>
            <person name="Katagiri S."/>
            <person name="Kikuta A."/>
            <person name="Kobayashi H."/>
            <person name="Kobayashi N."/>
            <person name="Machita K."/>
            <person name="Maehara T."/>
            <person name="Masukawa M."/>
            <person name="Mizubayashi T."/>
            <person name="Mukai Y."/>
            <person name="Nagasaki H."/>
            <person name="Nagata Y."/>
            <person name="Naito S."/>
            <person name="Nakashima M."/>
            <person name="Nakama Y."/>
            <person name="Nakamichi Y."/>
            <person name="Nakamura M."/>
            <person name="Meguro A."/>
            <person name="Negishi M."/>
            <person name="Ohta I."/>
            <person name="Ohta T."/>
            <person name="Okamoto M."/>
            <person name="Ono N."/>
            <person name="Saji S."/>
            <person name="Sakaguchi M."/>
            <person name="Sakai K."/>
            <person name="Shibata M."/>
            <person name="Shimokawa T."/>
            <person name="Song J."/>
            <person name="Takazaki Y."/>
            <person name="Terasawa K."/>
            <person name="Tsugane M."/>
            <person name="Tsuji K."/>
            <person name="Ueda S."/>
            <person name="Waki K."/>
            <person name="Yamagata H."/>
            <person name="Yamamoto M."/>
            <person name="Yamamoto S."/>
            <person name="Yamane H."/>
            <person name="Yoshiki S."/>
            <person name="Yoshihara R."/>
            <person name="Yukawa K."/>
            <person name="Zhong H."/>
            <person name="Yano M."/>
            <person name="Yuan Q."/>
            <person name="Ouyang S."/>
            <person name="Liu J."/>
            <person name="Jones K.M."/>
            <person name="Gansberger K."/>
            <person name="Moffat K."/>
            <person name="Hill J."/>
            <person name="Bera J."/>
            <person name="Fadrosh D."/>
            <person name="Jin S."/>
            <person name="Johri S."/>
            <person name="Kim M."/>
            <person name="Overton L."/>
            <person name="Reardon M."/>
            <person name="Tsitrin T."/>
            <person name="Vuong H."/>
            <person name="Weaver B."/>
            <person name="Ciecko A."/>
            <person name="Tallon L."/>
            <person name="Jackson J."/>
            <person name="Pai G."/>
            <person name="Aken S.V."/>
            <person name="Utterback T."/>
            <person name="Reidmuller S."/>
            <person name="Feldblyum T."/>
            <person name="Hsiao J."/>
            <person name="Zismann V."/>
            <person name="Iobst S."/>
            <person name="de Vazeille A.R."/>
            <person name="Buell C.R."/>
            <person name="Ying K."/>
            <person name="Li Y."/>
            <person name="Lu T."/>
            <person name="Huang Y."/>
            <person name="Zhao Q."/>
            <person name="Feng Q."/>
            <person name="Zhang L."/>
            <person name="Zhu J."/>
            <person name="Weng Q."/>
            <person name="Mu J."/>
            <person name="Lu Y."/>
            <person name="Fan D."/>
            <person name="Liu Y."/>
            <person name="Guan J."/>
            <person name="Zhang Y."/>
            <person name="Yu S."/>
            <person name="Liu X."/>
            <person name="Zhang Y."/>
            <person name="Hong G."/>
            <person name="Han B."/>
            <person name="Choisne N."/>
            <person name="Demange N."/>
            <person name="Orjeda G."/>
            <person name="Samain S."/>
            <person name="Cattolico L."/>
            <person name="Pelletier E."/>
            <person name="Couloux A."/>
            <person name="Segurens B."/>
            <person name="Wincker P."/>
            <person name="D'Hont A."/>
            <person name="Scarpelli C."/>
            <person name="Weissenbach J."/>
            <person name="Salanoubat M."/>
            <person name="Quetier F."/>
            <person name="Yu Y."/>
            <person name="Kim H.R."/>
            <person name="Rambo T."/>
            <person name="Currie J."/>
            <person name="Collura K."/>
            <person name="Luo M."/>
            <person name="Yang T."/>
            <person name="Ammiraju J.S.S."/>
            <person name="Engler F."/>
            <person name="Soderlund C."/>
            <person name="Wing R.A."/>
            <person name="Palmer L.E."/>
            <person name="de la Bastide M."/>
            <person name="Spiegel L."/>
            <person name="Nascimento L."/>
            <person name="Zutavern T."/>
            <person name="O'Shaughnessy A."/>
            <person name="Dike S."/>
            <person name="Dedhia N."/>
            <person name="Preston R."/>
            <person name="Balija V."/>
            <person name="McCombie W.R."/>
            <person name="Chow T."/>
            <person name="Chen H."/>
            <person name="Chung M."/>
            <person name="Chen C."/>
            <person name="Shaw J."/>
            <person name="Wu H."/>
            <person name="Hsiao K."/>
            <person name="Chao Y."/>
            <person name="Chu M."/>
            <person name="Cheng C."/>
            <person name="Hour A."/>
            <person name="Lee P."/>
            <person name="Lin S."/>
            <person name="Lin Y."/>
            <person name="Liou J."/>
            <person name="Liu S."/>
            <person name="Hsing Y."/>
            <person name="Raghuvanshi S."/>
            <person name="Mohanty A."/>
            <person name="Bharti A.K."/>
            <person name="Gaur A."/>
            <person name="Gupta V."/>
            <person name="Kumar D."/>
            <person name="Ravi V."/>
            <person name="Vij S."/>
            <person name="Kapur A."/>
            <person name="Khurana P."/>
            <person name="Khurana P."/>
            <person name="Khurana J.P."/>
            <person name="Tyagi A.K."/>
            <person name="Gaikwad K."/>
            <person name="Singh A."/>
            <person name="Dalal V."/>
            <person name="Srivastava S."/>
            <person name="Dixit A."/>
            <person name="Pal A.K."/>
            <person name="Ghazi I.A."/>
            <person name="Yadav M."/>
            <person name="Pandit A."/>
            <person name="Bhargava A."/>
            <person name="Sureshbabu K."/>
            <person name="Batra K."/>
            <person name="Sharma T.R."/>
            <person name="Mohapatra T."/>
            <person name="Singh N.K."/>
            <person name="Messing J."/>
            <person name="Nelson A.B."/>
            <person name="Fuks G."/>
            <person name="Kavchok S."/>
            <person name="Keizer G."/>
            <person name="Linton E."/>
            <person name="Llaca V."/>
            <person name="Song R."/>
            <person name="Tanyolac B."/>
            <person name="Young S."/>
            <person name="Ho-Il K."/>
            <person name="Hahn J.H."/>
            <person name="Sangsakoo G."/>
            <person name="Vanavichit A."/>
            <person name="de Mattos Luiz.A.T."/>
            <person name="Zimmer P.D."/>
            <person name="Malone G."/>
            <person name="Dellagostin O."/>
            <person name="de Oliveira A.C."/>
            <person name="Bevan M."/>
            <person name="Bancroft I."/>
            <person name="Minx P."/>
            <person name="Cordum H."/>
            <person name="Wilson R."/>
            <person name="Cheng Z."/>
            <person name="Jin W."/>
            <person name="Jiang J."/>
            <person name="Leong S.A."/>
            <person name="Iwama H."/>
            <person name="Gojobori T."/>
            <person name="Itoh T."/>
            <person name="Niimura Y."/>
            <person name="Fujii Y."/>
            <person name="Habara T."/>
            <person name="Sakai H."/>
            <person name="Sato Y."/>
            <person name="Wilson G."/>
            <person name="Kumar K."/>
            <person name="McCouch S."/>
            <person name="Juretic N."/>
            <person name="Hoen D."/>
            <person name="Wright S."/>
            <person name="Bruskiewich R."/>
            <person name="Bureau T."/>
            <person name="Miyao A."/>
            <person name="Hirochika H."/>
            <person name="Nishikawa T."/>
            <person name="Kadowaki K."/>
            <person name="Sugiura M."/>
            <person name="Burr B."/>
            <person name="Sasaki T."/>
        </authorList>
    </citation>
    <scope>NUCLEOTIDE SEQUENCE [LARGE SCALE GENOMIC DNA]</scope>
    <source>
        <strain evidence="4">cv. Nipponbare</strain>
    </source>
</reference>
<dbReference type="AlphaFoldDB" id="A0A0N7KFW6"/>
<feature type="compositionally biased region" description="Pro residues" evidence="1">
    <location>
        <begin position="134"/>
        <end position="146"/>
    </location>
</feature>
<dbReference type="eggNOG" id="ENOG502QQSG">
    <property type="taxonomic scope" value="Eukaryota"/>
</dbReference>
<proteinExistence type="predicted"/>
<keyword evidence="4" id="KW-1185">Reference proteome</keyword>
<gene>
    <name evidence="3" type="ordered locus">Os02g0689132</name>
    <name evidence="3" type="ORF">OSNPB_020689132</name>
</gene>
<dbReference type="PaxDb" id="39947-A0A0N7KFW6"/>
<dbReference type="GO" id="GO:0005634">
    <property type="term" value="C:nucleus"/>
    <property type="evidence" value="ECO:0007669"/>
    <property type="project" value="InterPro"/>
</dbReference>
<evidence type="ECO:0000256" key="1">
    <source>
        <dbReference type="SAM" id="MobiDB-lite"/>
    </source>
</evidence>
<feature type="region of interest" description="Disordered" evidence="1">
    <location>
        <begin position="123"/>
        <end position="177"/>
    </location>
</feature>
<dbReference type="Proteomes" id="UP000059680">
    <property type="component" value="Chromosome 2"/>
</dbReference>
<dbReference type="InParanoid" id="A0A0N7KFW6"/>
<dbReference type="PANTHER" id="PTHR33305">
    <property type="entry name" value="ETHYLENE INSENSITIVE 3-LIKE 2 PROTEIN"/>
    <property type="match status" value="1"/>
</dbReference>
<accession>A0A0N7KFW6</accession>
<evidence type="ECO:0000313" key="4">
    <source>
        <dbReference type="Proteomes" id="UP000059680"/>
    </source>
</evidence>
<dbReference type="PANTHER" id="PTHR33305:SF30">
    <property type="entry name" value="ETHYLENE INSENSITIVE 3-LIKE 3 PROTEIN"/>
    <property type="match status" value="1"/>
</dbReference>
<dbReference type="GO" id="GO:0003700">
    <property type="term" value="F:DNA-binding transcription factor activity"/>
    <property type="evidence" value="ECO:0007669"/>
    <property type="project" value="InterPro"/>
</dbReference>